<evidence type="ECO:0000313" key="2">
    <source>
        <dbReference type="EMBL" id="CAB4241999.1"/>
    </source>
</evidence>
<organism evidence="1">
    <name type="scientific">uncultured Caudovirales phage</name>
    <dbReference type="NCBI Taxonomy" id="2100421"/>
    <lineage>
        <taxon>Viruses</taxon>
        <taxon>Duplodnaviria</taxon>
        <taxon>Heunggongvirae</taxon>
        <taxon>Uroviricota</taxon>
        <taxon>Caudoviricetes</taxon>
        <taxon>Peduoviridae</taxon>
        <taxon>Maltschvirus</taxon>
        <taxon>Maltschvirus maltsch</taxon>
    </lineage>
</organism>
<sequence length="164" mass="17210">MALPNKVLPGFSATLYAQPTTTPTPLTLTQLSTLASVSAIAISANAINVEAIPAFGQDDAVASFGVAGSRQSDKIPTQSAPTSLTITAPWNPSDSQLLIIRGDAYNGTIDRTFVIAATDGTNIVYYAFNGRVSQFQIDASPSAEAKCNFTVHPRGNLYGWSNNA</sequence>
<evidence type="ECO:0000313" key="1">
    <source>
        <dbReference type="EMBL" id="CAB4133907.1"/>
    </source>
</evidence>
<proteinExistence type="predicted"/>
<dbReference type="EMBL" id="LR797827">
    <property type="protein sequence ID" value="CAB4241999.1"/>
    <property type="molecule type" value="Genomic_DNA"/>
</dbReference>
<name>A0A6J5LLF4_9CAUD</name>
<dbReference type="EMBL" id="LR796275">
    <property type="protein sequence ID" value="CAB4133907.1"/>
    <property type="molecule type" value="Genomic_DNA"/>
</dbReference>
<protein>
    <submittedName>
        <fullName evidence="1">Uncharacterized protein</fullName>
    </submittedName>
</protein>
<gene>
    <name evidence="1" type="ORF">UFOVP263_53</name>
    <name evidence="2" type="ORF">UFOVP91_9</name>
</gene>
<reference evidence="1" key="1">
    <citation type="submission" date="2020-04" db="EMBL/GenBank/DDBJ databases">
        <authorList>
            <person name="Chiriac C."/>
            <person name="Salcher M."/>
            <person name="Ghai R."/>
            <person name="Kavagutti S V."/>
        </authorList>
    </citation>
    <scope>NUCLEOTIDE SEQUENCE</scope>
</reference>
<accession>A0A6J5LLF4</accession>